<dbReference type="EMBL" id="FNHB01000002">
    <property type="protein sequence ID" value="SDM06533.1"/>
    <property type="molecule type" value="Genomic_DNA"/>
</dbReference>
<dbReference type="FunFam" id="3.40.50.1970:FF:000003">
    <property type="entry name" value="Alcohol dehydrogenase, iron-containing"/>
    <property type="match status" value="1"/>
</dbReference>
<name>A0A1G9Q6H5_9FIRM</name>
<keyword evidence="7" id="KW-1185">Reference proteome</keyword>
<dbReference type="Gene3D" id="3.40.50.1970">
    <property type="match status" value="1"/>
</dbReference>
<dbReference type="PANTHER" id="PTHR11496:SF102">
    <property type="entry name" value="ALCOHOL DEHYDROGENASE 4"/>
    <property type="match status" value="1"/>
</dbReference>
<keyword evidence="3" id="KW-0520">NAD</keyword>
<protein>
    <submittedName>
        <fullName evidence="6">Alcohol dehydrogenase</fullName>
    </submittedName>
</protein>
<dbReference type="InterPro" id="IPR018211">
    <property type="entry name" value="ADH_Fe_CS"/>
</dbReference>
<dbReference type="SUPFAM" id="SSF56796">
    <property type="entry name" value="Dehydroquinate synthase-like"/>
    <property type="match status" value="1"/>
</dbReference>
<dbReference type="PROSITE" id="PS00913">
    <property type="entry name" value="ADH_IRON_1"/>
    <property type="match status" value="1"/>
</dbReference>
<feature type="domain" description="Alcohol dehydrogenase iron-type/glycerol dehydrogenase GldA" evidence="4">
    <location>
        <begin position="15"/>
        <end position="178"/>
    </location>
</feature>
<dbReference type="Pfam" id="PF00465">
    <property type="entry name" value="Fe-ADH"/>
    <property type="match status" value="1"/>
</dbReference>
<feature type="domain" description="Fe-containing alcohol dehydrogenase-like C-terminal" evidence="5">
    <location>
        <begin position="190"/>
        <end position="386"/>
    </location>
</feature>
<organism evidence="6 7">
    <name type="scientific">Dendrosporobacter quercicolus</name>
    <dbReference type="NCBI Taxonomy" id="146817"/>
    <lineage>
        <taxon>Bacteria</taxon>
        <taxon>Bacillati</taxon>
        <taxon>Bacillota</taxon>
        <taxon>Negativicutes</taxon>
        <taxon>Selenomonadales</taxon>
        <taxon>Sporomusaceae</taxon>
        <taxon>Dendrosporobacter</taxon>
    </lineage>
</organism>
<dbReference type="GO" id="GO:0004022">
    <property type="term" value="F:alcohol dehydrogenase (NAD+) activity"/>
    <property type="evidence" value="ECO:0007669"/>
    <property type="project" value="TreeGrafter"/>
</dbReference>
<keyword evidence="2" id="KW-0560">Oxidoreductase</keyword>
<dbReference type="InterPro" id="IPR056798">
    <property type="entry name" value="ADH_Fe_C"/>
</dbReference>
<dbReference type="RefSeq" id="WP_092070115.1">
    <property type="nucleotide sequence ID" value="NZ_FNHB01000002.1"/>
</dbReference>
<dbReference type="PROSITE" id="PS51257">
    <property type="entry name" value="PROKAR_LIPOPROTEIN"/>
    <property type="match status" value="1"/>
</dbReference>
<dbReference type="Gene3D" id="1.20.1090.10">
    <property type="entry name" value="Dehydroquinate synthase-like - alpha domain"/>
    <property type="match status" value="1"/>
</dbReference>
<reference evidence="6 7" key="1">
    <citation type="submission" date="2016-10" db="EMBL/GenBank/DDBJ databases">
        <authorList>
            <person name="de Groot N.N."/>
        </authorList>
    </citation>
    <scope>NUCLEOTIDE SEQUENCE [LARGE SCALE GENOMIC DNA]</scope>
    <source>
        <strain evidence="6 7">DSM 1736</strain>
    </source>
</reference>
<proteinExistence type="inferred from homology"/>
<dbReference type="PROSITE" id="PS00060">
    <property type="entry name" value="ADH_IRON_2"/>
    <property type="match status" value="1"/>
</dbReference>
<dbReference type="Proteomes" id="UP000214880">
    <property type="component" value="Unassembled WGS sequence"/>
</dbReference>
<dbReference type="CDD" id="cd08188">
    <property type="entry name" value="PDDH"/>
    <property type="match status" value="1"/>
</dbReference>
<evidence type="ECO:0000313" key="6">
    <source>
        <dbReference type="EMBL" id="SDM06533.1"/>
    </source>
</evidence>
<dbReference type="GO" id="GO:0046872">
    <property type="term" value="F:metal ion binding"/>
    <property type="evidence" value="ECO:0007669"/>
    <property type="project" value="InterPro"/>
</dbReference>
<comment type="similarity">
    <text evidence="1">Belongs to the iron-containing alcohol dehydrogenase family.</text>
</comment>
<dbReference type="InterPro" id="IPR039697">
    <property type="entry name" value="Alcohol_dehydrogenase_Fe"/>
</dbReference>
<evidence type="ECO:0000259" key="4">
    <source>
        <dbReference type="Pfam" id="PF00465"/>
    </source>
</evidence>
<evidence type="ECO:0000256" key="2">
    <source>
        <dbReference type="ARBA" id="ARBA00023002"/>
    </source>
</evidence>
<dbReference type="Pfam" id="PF25137">
    <property type="entry name" value="ADH_Fe_C"/>
    <property type="match status" value="1"/>
</dbReference>
<evidence type="ECO:0000259" key="5">
    <source>
        <dbReference type="Pfam" id="PF25137"/>
    </source>
</evidence>
<evidence type="ECO:0000313" key="7">
    <source>
        <dbReference type="Proteomes" id="UP000214880"/>
    </source>
</evidence>
<evidence type="ECO:0000256" key="3">
    <source>
        <dbReference type="ARBA" id="ARBA00023027"/>
    </source>
</evidence>
<dbReference type="FunFam" id="1.20.1090.10:FF:000001">
    <property type="entry name" value="Aldehyde-alcohol dehydrogenase"/>
    <property type="match status" value="1"/>
</dbReference>
<accession>A0A1G9Q6H5</accession>
<evidence type="ECO:0000256" key="1">
    <source>
        <dbReference type="ARBA" id="ARBA00007358"/>
    </source>
</evidence>
<dbReference type="STRING" id="146817.SAMN04488502_10257"/>
<sequence length="386" mass="41898">MERRVHEFFMTPISLIGTGCLAKLAEYIKPMRFRKALIVTDHFLSNSPLIMHLTSVLDSLGLFYIFHDEVKPNPTTQNVRQGLKIYRDNGCDFLISFGGGSPHDCAKAIALLASNGGHIQDYEGLNKMSKPSATLIAVNTTAGTGSELTRYCVITDEERKIKMTISDWHITPCIAVNDAALMLDLPPAMTATTGMDALTHAIEAYVSTDATPVTDCKALKAVELIARHLRQAVSSGKDIAAREGMIYAAYLAGIAFNNANLGYVHSTAHQLGGYYNLPHGLCNALMLPAVSAFNAETVPQKFVDIAQAFGIETFKQQQSQSIQALLTQITALSRDIGIPAGLREIKGFDVQDIPALAANALRDVCSLSNPRKASQPEMENLFRAAL</sequence>
<dbReference type="InterPro" id="IPR001670">
    <property type="entry name" value="ADH_Fe/GldA"/>
</dbReference>
<gene>
    <name evidence="6" type="ORF">SAMN04488502_10257</name>
</gene>
<dbReference type="OrthoDB" id="1623957at2"/>
<dbReference type="PANTHER" id="PTHR11496">
    <property type="entry name" value="ALCOHOL DEHYDROGENASE"/>
    <property type="match status" value="1"/>
</dbReference>
<dbReference type="AlphaFoldDB" id="A0A1G9Q6H5"/>